<keyword evidence="1" id="KW-0808">Transferase</keyword>
<dbReference type="Gene3D" id="3.40.1180.10">
    <property type="entry name" value="Decaprenyl diphosphate synthase-like"/>
    <property type="match status" value="1"/>
</dbReference>
<accession>A0A6J6ETY2</accession>
<evidence type="ECO:0000313" key="2">
    <source>
        <dbReference type="EMBL" id="CAB4578334.1"/>
    </source>
</evidence>
<dbReference type="InterPro" id="IPR001441">
    <property type="entry name" value="UPP_synth-like"/>
</dbReference>
<organism evidence="2">
    <name type="scientific">freshwater metagenome</name>
    <dbReference type="NCBI Taxonomy" id="449393"/>
    <lineage>
        <taxon>unclassified sequences</taxon>
        <taxon>metagenomes</taxon>
        <taxon>ecological metagenomes</taxon>
    </lineage>
</organism>
<dbReference type="GO" id="GO:0016765">
    <property type="term" value="F:transferase activity, transferring alkyl or aryl (other than methyl) groups"/>
    <property type="evidence" value="ECO:0007669"/>
    <property type="project" value="InterPro"/>
</dbReference>
<dbReference type="Pfam" id="PF01255">
    <property type="entry name" value="Prenyltransf"/>
    <property type="match status" value="1"/>
</dbReference>
<dbReference type="InterPro" id="IPR036424">
    <property type="entry name" value="UPP_synth-like_sf"/>
</dbReference>
<protein>
    <submittedName>
        <fullName evidence="2">Unannotated protein</fullName>
    </submittedName>
</protein>
<evidence type="ECO:0000256" key="1">
    <source>
        <dbReference type="ARBA" id="ARBA00022679"/>
    </source>
</evidence>
<dbReference type="SUPFAM" id="SSF64005">
    <property type="entry name" value="Undecaprenyl diphosphate synthase"/>
    <property type="match status" value="1"/>
</dbReference>
<dbReference type="AlphaFoldDB" id="A0A6J6ETY2"/>
<name>A0A6J6ETY2_9ZZZZ</name>
<gene>
    <name evidence="2" type="ORF">UFOPK1722_00828</name>
</gene>
<dbReference type="EMBL" id="CAEZTS010000060">
    <property type="protein sequence ID" value="CAB4578334.1"/>
    <property type="molecule type" value="Genomic_DNA"/>
</dbReference>
<proteinExistence type="predicted"/>
<reference evidence="2" key="1">
    <citation type="submission" date="2020-05" db="EMBL/GenBank/DDBJ databases">
        <authorList>
            <person name="Chiriac C."/>
            <person name="Salcher M."/>
            <person name="Ghai R."/>
            <person name="Kavagutti S V."/>
        </authorList>
    </citation>
    <scope>NUCLEOTIDE SEQUENCE</scope>
</reference>
<sequence>MQATCTGEPYILRRTKHRSHRGTRPVGNNGKVFDRIRRPRDVKNPVTPPLLRHVVVAGGELDEWVAMSSQQWDERISLLAGVAAAHGARWVSVFPFGSRSASETTMEPIVREVSGVRVSVSPHADGRRRIADTLRGSTGVVFDERSVEELLHGEAGEPDLVVVLGPPDRLPPSLVWELAYSELVFVPVDWSDLDADRFDDALGVYFGRERRFGGVDE</sequence>